<sequence>MINFIKEQLVIRRLKKYFREYTQPDRAFLKSAKLRFVTIAEQKSDISIQAKHPRLWKYATVAIVAIFSMTSGMIVFADVNNVSATNPFYNFKRISEQIRIGLSSSTKQIELHQIFAHRRLEEVVKLEENNLEINKKDNQNNIDKPISSESKIRIDKLNKDFEDETEAGLDDVQDPKIKKEVRQKFCQDILDTIKKQPDNRRDHVADRVKIKCDEGGIDTKQEQGKQQEQKED</sequence>
<dbReference type="STRING" id="1802660.A2735_00910"/>
<keyword evidence="2" id="KW-0472">Membrane</keyword>
<accession>A0A1F8EB16</accession>
<evidence type="ECO:0000313" key="3">
    <source>
        <dbReference type="EMBL" id="OGM97940.1"/>
    </source>
</evidence>
<keyword evidence="2" id="KW-0812">Transmembrane</keyword>
<gene>
    <name evidence="3" type="ORF">A2735_00910</name>
</gene>
<evidence type="ECO:0000256" key="1">
    <source>
        <dbReference type="SAM" id="MobiDB-lite"/>
    </source>
</evidence>
<reference evidence="3 4" key="1">
    <citation type="journal article" date="2016" name="Nat. Commun.">
        <title>Thousands of microbial genomes shed light on interconnected biogeochemical processes in an aquifer system.</title>
        <authorList>
            <person name="Anantharaman K."/>
            <person name="Brown C.T."/>
            <person name="Hug L.A."/>
            <person name="Sharon I."/>
            <person name="Castelle C.J."/>
            <person name="Probst A.J."/>
            <person name="Thomas B.C."/>
            <person name="Singh A."/>
            <person name="Wilkins M.J."/>
            <person name="Karaoz U."/>
            <person name="Brodie E.L."/>
            <person name="Williams K.H."/>
            <person name="Hubbard S.S."/>
            <person name="Banfield J.F."/>
        </authorList>
    </citation>
    <scope>NUCLEOTIDE SEQUENCE [LARGE SCALE GENOMIC DNA]</scope>
</reference>
<dbReference type="EMBL" id="MGJA01000006">
    <property type="protein sequence ID" value="OGM97940.1"/>
    <property type="molecule type" value="Genomic_DNA"/>
</dbReference>
<dbReference type="AlphaFoldDB" id="A0A1F8EB16"/>
<comment type="caution">
    <text evidence="3">The sequence shown here is derived from an EMBL/GenBank/DDBJ whole genome shotgun (WGS) entry which is preliminary data.</text>
</comment>
<evidence type="ECO:0000313" key="4">
    <source>
        <dbReference type="Proteomes" id="UP000178520"/>
    </source>
</evidence>
<proteinExistence type="predicted"/>
<feature type="region of interest" description="Disordered" evidence="1">
    <location>
        <begin position="197"/>
        <end position="232"/>
    </location>
</feature>
<protein>
    <recommendedName>
        <fullName evidence="5">DUF5667 domain-containing protein</fullName>
    </recommendedName>
</protein>
<evidence type="ECO:0000256" key="2">
    <source>
        <dbReference type="SAM" id="Phobius"/>
    </source>
</evidence>
<organism evidence="3 4">
    <name type="scientific">Candidatus Yanofskybacteria bacterium RIFCSPHIGHO2_01_FULL_41_21</name>
    <dbReference type="NCBI Taxonomy" id="1802660"/>
    <lineage>
        <taxon>Bacteria</taxon>
        <taxon>Candidatus Yanofskyibacteriota</taxon>
    </lineage>
</organism>
<evidence type="ECO:0008006" key="5">
    <source>
        <dbReference type="Google" id="ProtNLM"/>
    </source>
</evidence>
<dbReference type="Proteomes" id="UP000178520">
    <property type="component" value="Unassembled WGS sequence"/>
</dbReference>
<name>A0A1F8EB16_9BACT</name>
<feature type="transmembrane region" description="Helical" evidence="2">
    <location>
        <begin position="55"/>
        <end position="77"/>
    </location>
</feature>
<keyword evidence="2" id="KW-1133">Transmembrane helix</keyword>